<evidence type="ECO:0000256" key="3">
    <source>
        <dbReference type="ARBA" id="ARBA00016279"/>
    </source>
</evidence>
<keyword evidence="5" id="KW-0547">Nucleotide-binding</keyword>
<reference evidence="11" key="1">
    <citation type="journal article" date="2023" name="Insect Mol. Biol.">
        <title>Genome sequencing provides insights into the evolution of gene families encoding plant cell wall-degrading enzymes in longhorned beetles.</title>
        <authorList>
            <person name="Shin N.R."/>
            <person name="Okamura Y."/>
            <person name="Kirsch R."/>
            <person name="Pauchet Y."/>
        </authorList>
    </citation>
    <scope>NUCLEOTIDE SEQUENCE</scope>
    <source>
        <strain evidence="11">RBIC_L_NR</strain>
    </source>
</reference>
<evidence type="ECO:0000259" key="10">
    <source>
        <dbReference type="Pfam" id="PF00899"/>
    </source>
</evidence>
<comment type="function">
    <text evidence="1">E1-like enzyme which activates UFM1.</text>
</comment>
<dbReference type="Proteomes" id="UP001162156">
    <property type="component" value="Unassembled WGS sequence"/>
</dbReference>
<keyword evidence="6" id="KW-0833">Ubl conjugation pathway</keyword>
<dbReference type="EMBL" id="JANEYF010005770">
    <property type="protein sequence ID" value="KAJ8926838.1"/>
    <property type="molecule type" value="Genomic_DNA"/>
</dbReference>
<evidence type="ECO:0000256" key="1">
    <source>
        <dbReference type="ARBA" id="ARBA00003700"/>
    </source>
</evidence>
<evidence type="ECO:0000313" key="11">
    <source>
        <dbReference type="EMBL" id="KAJ8926838.1"/>
    </source>
</evidence>
<keyword evidence="12" id="KW-1185">Reference proteome</keyword>
<dbReference type="InterPro" id="IPR035985">
    <property type="entry name" value="Ubiquitin-activating_enz"/>
</dbReference>
<dbReference type="InterPro" id="IPR000594">
    <property type="entry name" value="ThiF_NAD_FAD-bd"/>
</dbReference>
<dbReference type="GO" id="GO:0046872">
    <property type="term" value="F:metal ion binding"/>
    <property type="evidence" value="ECO:0007669"/>
    <property type="project" value="UniProtKB-KW"/>
</dbReference>
<feature type="coiled-coil region" evidence="9">
    <location>
        <begin position="4"/>
        <end position="31"/>
    </location>
</feature>
<comment type="similarity">
    <text evidence="2">Belongs to the ubiquitin-activating E1 family. UBA5 subfamily.</text>
</comment>
<dbReference type="GO" id="GO:0005829">
    <property type="term" value="C:cytosol"/>
    <property type="evidence" value="ECO:0007669"/>
    <property type="project" value="TreeGrafter"/>
</dbReference>
<gene>
    <name evidence="11" type="ORF">NQ314_020688</name>
</gene>
<keyword evidence="7" id="KW-0862">Zinc</keyword>
<dbReference type="InterPro" id="IPR045886">
    <property type="entry name" value="ThiF/MoeB/HesA"/>
</dbReference>
<evidence type="ECO:0000256" key="4">
    <source>
        <dbReference type="ARBA" id="ARBA00022723"/>
    </source>
</evidence>
<proteinExistence type="inferred from homology"/>
<evidence type="ECO:0000313" key="12">
    <source>
        <dbReference type="Proteomes" id="UP001162156"/>
    </source>
</evidence>
<accession>A0AAV8WKG8</accession>
<evidence type="ECO:0000256" key="2">
    <source>
        <dbReference type="ARBA" id="ARBA00005339"/>
    </source>
</evidence>
<protein>
    <recommendedName>
        <fullName evidence="3">Ubiquitin-like modifier-activating enzyme 5</fullName>
    </recommendedName>
</protein>
<organism evidence="11 12">
    <name type="scientific">Rhamnusium bicolor</name>
    <dbReference type="NCBI Taxonomy" id="1586634"/>
    <lineage>
        <taxon>Eukaryota</taxon>
        <taxon>Metazoa</taxon>
        <taxon>Ecdysozoa</taxon>
        <taxon>Arthropoda</taxon>
        <taxon>Hexapoda</taxon>
        <taxon>Insecta</taxon>
        <taxon>Pterygota</taxon>
        <taxon>Neoptera</taxon>
        <taxon>Endopterygota</taxon>
        <taxon>Coleoptera</taxon>
        <taxon>Polyphaga</taxon>
        <taxon>Cucujiformia</taxon>
        <taxon>Chrysomeloidea</taxon>
        <taxon>Cerambycidae</taxon>
        <taxon>Lepturinae</taxon>
        <taxon>Rhagiini</taxon>
        <taxon>Rhamnusium</taxon>
    </lineage>
</organism>
<keyword evidence="9" id="KW-0175">Coiled coil</keyword>
<dbReference type="PANTHER" id="PTHR10953:SF9">
    <property type="entry name" value="UBIQUITIN-LIKE MODIFIER-ACTIVATING ENZYME 5"/>
    <property type="match status" value="1"/>
</dbReference>
<dbReference type="Pfam" id="PF00899">
    <property type="entry name" value="ThiF"/>
    <property type="match status" value="1"/>
</dbReference>
<keyword evidence="4" id="KW-0479">Metal-binding</keyword>
<dbReference type="CDD" id="cd00757">
    <property type="entry name" value="ThiF_MoeB_HesA_family"/>
    <property type="match status" value="1"/>
</dbReference>
<dbReference type="GO" id="GO:0005524">
    <property type="term" value="F:ATP binding"/>
    <property type="evidence" value="ECO:0007669"/>
    <property type="project" value="UniProtKB-KW"/>
</dbReference>
<dbReference type="GO" id="GO:0071566">
    <property type="term" value="F:UFM1 activating enzyme activity"/>
    <property type="evidence" value="ECO:0007669"/>
    <property type="project" value="TreeGrafter"/>
</dbReference>
<comment type="caution">
    <text evidence="11">The sequence shown here is derived from an EMBL/GenBank/DDBJ whole genome shotgun (WGS) entry which is preliminary data.</text>
</comment>
<sequence>MSNIQELEAKIKDLEEKLASATQKNVREKIETMSSEVVDSNPYSRLMALKRMGIVNNYERIREFTVAVVGIGGVGSVTAEMLTRCGIGRLILFDYDKVELANMNRLFFQPHQSGLSKVEAAADTLRNINPDVDIHTYNYNITTVDSFDNFTNVLTTSSLTDGPVELILSCVDNFEARFAINTACNEFNLTWFESGVSENAVSGHIQFISPGETACFACAPPLIVASNIDEKTLKRDGVCAASLPTTMGIVAGFLVQNTLKYLLQFGQVTNYLGYSALTDFFPTMNLKPNPNCDDLNCRKRQKEFELKPKPEVAVEAKEEEKPVHEDNEWGISLVEESVDERDVTVSEGVTLAYTFPDQSSIEECQEATSNDVSLDELMAQMKSI</sequence>
<dbReference type="GO" id="GO:0071569">
    <property type="term" value="P:protein ufmylation"/>
    <property type="evidence" value="ECO:0007669"/>
    <property type="project" value="TreeGrafter"/>
</dbReference>
<dbReference type="PROSITE" id="PS00065">
    <property type="entry name" value="D_2_HYDROXYACID_DH_1"/>
    <property type="match status" value="1"/>
</dbReference>
<dbReference type="AlphaFoldDB" id="A0AAV8WKG8"/>
<dbReference type="FunFam" id="3.40.50.720:FF:000066">
    <property type="entry name" value="Putative ubiquitin-like modifier-activating enzyme 5"/>
    <property type="match status" value="1"/>
</dbReference>
<evidence type="ECO:0000256" key="7">
    <source>
        <dbReference type="ARBA" id="ARBA00022833"/>
    </source>
</evidence>
<name>A0AAV8WKG8_9CUCU</name>
<dbReference type="SUPFAM" id="SSF69572">
    <property type="entry name" value="Activating enzymes of the ubiquitin-like proteins"/>
    <property type="match status" value="1"/>
</dbReference>
<evidence type="ECO:0000256" key="8">
    <source>
        <dbReference type="ARBA" id="ARBA00022840"/>
    </source>
</evidence>
<feature type="domain" description="THIF-type NAD/FAD binding fold" evidence="10">
    <location>
        <begin position="43"/>
        <end position="293"/>
    </location>
</feature>
<dbReference type="Gene3D" id="3.40.50.720">
    <property type="entry name" value="NAD(P)-binding Rossmann-like Domain"/>
    <property type="match status" value="1"/>
</dbReference>
<keyword evidence="8" id="KW-0067">ATP-binding</keyword>
<evidence type="ECO:0000256" key="9">
    <source>
        <dbReference type="SAM" id="Coils"/>
    </source>
</evidence>
<dbReference type="InterPro" id="IPR029752">
    <property type="entry name" value="D-isomer_DH_CS1"/>
</dbReference>
<evidence type="ECO:0000256" key="5">
    <source>
        <dbReference type="ARBA" id="ARBA00022741"/>
    </source>
</evidence>
<evidence type="ECO:0000256" key="6">
    <source>
        <dbReference type="ARBA" id="ARBA00022786"/>
    </source>
</evidence>
<dbReference type="PANTHER" id="PTHR10953">
    <property type="entry name" value="UBIQUITIN-ACTIVATING ENZYME E1"/>
    <property type="match status" value="1"/>
</dbReference>